<sequence length="579" mass="61139">MFQVDQLILMAAILLLIGIISSKLSARLGMPVLVLFLGTGMLAGEAGIGGISFDNPILAHALGTLALAMILFDGGLQTPMASIRMVWKPASLLATAGVLITSMITGAAAAYILNLPLLDGLLLGAIVGSTDAAAVFSLLRNADIHINKRLKSTLEIESASNDPMAIFLTIGLLEVLVNDMPLGVGLLKLFVMQIGVGGVVGLLVGWASVQIINRIQLVTSGLYPVLVAACGLFAFGVAANLGGSGFLAIFVAGVMIGNRRIAFQRSTFLFHDGLAWMSQIVMFVVLGLLINPMSLLDVWLEGLMIAAILILVARPLAVTPILKMFGFTNRETGLVAWVGLRGSVPIILAIFPLIFGLEGAELIFNVVFFVVLISATLQGTTLPYVARKLGLTVAPPIVPAASLEITALEDVDADIVEYRLGDTARAVNRRLSQIALPDGTVVAMITRGKDVIPPRGSTLLQAGDHLFVVLRPDIRPFVNYVFAEGASITSGEFPDQTLRLKGSTSVGEVLHSYGLTLDDDMTCTLDKLLHERLPDSPSEGDELVLGDVTLSVLGVLEGRITTIGVTNIQPALVPTNMPG</sequence>
<dbReference type="PANTHER" id="PTHR32507">
    <property type="entry name" value="NA(+)/H(+) ANTIPORTER 1"/>
    <property type="match status" value="1"/>
</dbReference>
<keyword evidence="4" id="KW-1003">Cell membrane</keyword>
<keyword evidence="3" id="KW-0050">Antiport</keyword>
<keyword evidence="10" id="KW-0406">Ion transport</keyword>
<keyword evidence="9 12" id="KW-1133">Transmembrane helix</keyword>
<evidence type="ECO:0000256" key="9">
    <source>
        <dbReference type="ARBA" id="ARBA00022989"/>
    </source>
</evidence>
<feature type="domain" description="RCK C-terminal" evidence="13">
    <location>
        <begin position="403"/>
        <end position="484"/>
    </location>
</feature>
<dbReference type="InterPro" id="IPR006153">
    <property type="entry name" value="Cation/H_exchanger_TM"/>
</dbReference>
<keyword evidence="7 12" id="KW-0812">Transmembrane</keyword>
<keyword evidence="6" id="KW-0633">Potassium transport</keyword>
<proteinExistence type="predicted"/>
<feature type="transmembrane region" description="Helical" evidence="12">
    <location>
        <begin position="334"/>
        <end position="356"/>
    </location>
</feature>
<evidence type="ECO:0000256" key="7">
    <source>
        <dbReference type="ARBA" id="ARBA00022692"/>
    </source>
</evidence>
<evidence type="ECO:0000256" key="12">
    <source>
        <dbReference type="SAM" id="Phobius"/>
    </source>
</evidence>
<keyword evidence="15" id="KW-1185">Reference proteome</keyword>
<keyword evidence="5" id="KW-0997">Cell inner membrane</keyword>
<keyword evidence="2" id="KW-0813">Transport</keyword>
<evidence type="ECO:0000256" key="10">
    <source>
        <dbReference type="ARBA" id="ARBA00023065"/>
    </source>
</evidence>
<dbReference type="NCBIfam" id="NF003715">
    <property type="entry name" value="PRK05326.1-2"/>
    <property type="match status" value="1"/>
</dbReference>
<dbReference type="InterPro" id="IPR005170">
    <property type="entry name" value="Transptr-assoc_dom"/>
</dbReference>
<feature type="transmembrane region" description="Helical" evidence="12">
    <location>
        <begin position="302"/>
        <end position="322"/>
    </location>
</feature>
<name>A0ABR9FUR4_9GAMM</name>
<dbReference type="NCBIfam" id="NF003714">
    <property type="entry name" value="PRK05326.1-1"/>
    <property type="match status" value="1"/>
</dbReference>
<accession>A0ABR9FUR4</accession>
<dbReference type="RefSeq" id="WP_192536884.1">
    <property type="nucleotide sequence ID" value="NZ_RRZB01000004.1"/>
</dbReference>
<keyword evidence="11 12" id="KW-0472">Membrane</keyword>
<evidence type="ECO:0000256" key="5">
    <source>
        <dbReference type="ARBA" id="ARBA00022519"/>
    </source>
</evidence>
<dbReference type="Pfam" id="PF02080">
    <property type="entry name" value="TrkA_C"/>
    <property type="match status" value="1"/>
</dbReference>
<dbReference type="Proteomes" id="UP001645038">
    <property type="component" value="Unassembled WGS sequence"/>
</dbReference>
<feature type="transmembrane region" description="Helical" evidence="12">
    <location>
        <begin position="90"/>
        <end position="114"/>
    </location>
</feature>
<evidence type="ECO:0000259" key="13">
    <source>
        <dbReference type="PROSITE" id="PS51202"/>
    </source>
</evidence>
<dbReference type="InterPro" id="IPR038770">
    <property type="entry name" value="Na+/solute_symporter_sf"/>
</dbReference>
<dbReference type="SUPFAM" id="SSF56176">
    <property type="entry name" value="FAD-binding/transporter-associated domain-like"/>
    <property type="match status" value="1"/>
</dbReference>
<protein>
    <submittedName>
        <fullName evidence="14">Potassium/proton antiporter</fullName>
    </submittedName>
</protein>
<feature type="transmembrane region" description="Helical" evidence="12">
    <location>
        <begin position="274"/>
        <end position="296"/>
    </location>
</feature>
<evidence type="ECO:0000256" key="1">
    <source>
        <dbReference type="ARBA" id="ARBA00004651"/>
    </source>
</evidence>
<dbReference type="InterPro" id="IPR006037">
    <property type="entry name" value="RCK_C"/>
</dbReference>
<reference evidence="14 15" key="1">
    <citation type="submission" date="2020-07" db="EMBL/GenBank/DDBJ databases">
        <title>Halophilic bacteria isolated from french cheeses.</title>
        <authorList>
            <person name="Kothe C.I."/>
            <person name="Farah-Kraiem B."/>
            <person name="Renault P."/>
            <person name="Dridi B."/>
        </authorList>
    </citation>
    <scope>NUCLEOTIDE SEQUENCE [LARGE SCALE GENOMIC DNA]</scope>
    <source>
        <strain evidence="14 15">FME20</strain>
    </source>
</reference>
<feature type="transmembrane region" description="Helical" evidence="12">
    <location>
        <begin position="362"/>
        <end position="385"/>
    </location>
</feature>
<organism evidence="14 15">
    <name type="scientific">Halomonas colorata</name>
    <dbReference type="NCBI Taxonomy" id="2742615"/>
    <lineage>
        <taxon>Bacteria</taxon>
        <taxon>Pseudomonadati</taxon>
        <taxon>Pseudomonadota</taxon>
        <taxon>Gammaproteobacteria</taxon>
        <taxon>Oceanospirillales</taxon>
        <taxon>Halomonadaceae</taxon>
        <taxon>Halomonas</taxon>
    </lineage>
</organism>
<dbReference type="EMBL" id="RRZB01000004">
    <property type="protein sequence ID" value="MBE0462388.1"/>
    <property type="molecule type" value="Genomic_DNA"/>
</dbReference>
<dbReference type="InterPro" id="IPR036721">
    <property type="entry name" value="RCK_C_sf"/>
</dbReference>
<dbReference type="Gene3D" id="3.30.465.10">
    <property type="match status" value="1"/>
</dbReference>
<dbReference type="InterPro" id="IPR036318">
    <property type="entry name" value="FAD-bd_PCMH-like_sf"/>
</dbReference>
<dbReference type="InterPro" id="IPR016169">
    <property type="entry name" value="FAD-bd_PCMH_sub2"/>
</dbReference>
<dbReference type="SUPFAM" id="SSF116726">
    <property type="entry name" value="TrkA C-terminal domain-like"/>
    <property type="match status" value="1"/>
</dbReference>
<evidence type="ECO:0000256" key="3">
    <source>
        <dbReference type="ARBA" id="ARBA00022449"/>
    </source>
</evidence>
<feature type="transmembrane region" description="Helical" evidence="12">
    <location>
        <begin position="6"/>
        <end position="25"/>
    </location>
</feature>
<evidence type="ECO:0000313" key="15">
    <source>
        <dbReference type="Proteomes" id="UP001645038"/>
    </source>
</evidence>
<comment type="subcellular location">
    <subcellularLocation>
        <location evidence="1">Cell membrane</location>
        <topology evidence="1">Multi-pass membrane protein</topology>
    </subcellularLocation>
</comment>
<keyword evidence="8" id="KW-0630">Potassium</keyword>
<dbReference type="NCBIfam" id="NF003716">
    <property type="entry name" value="PRK05326.1-3"/>
    <property type="match status" value="1"/>
</dbReference>
<evidence type="ECO:0000256" key="11">
    <source>
        <dbReference type="ARBA" id="ARBA00023136"/>
    </source>
</evidence>
<feature type="transmembrane region" description="Helical" evidence="12">
    <location>
        <begin position="57"/>
        <end position="78"/>
    </location>
</feature>
<feature type="transmembrane region" description="Helical" evidence="12">
    <location>
        <begin position="189"/>
        <end position="209"/>
    </location>
</feature>
<evidence type="ECO:0000313" key="14">
    <source>
        <dbReference type="EMBL" id="MBE0462388.1"/>
    </source>
</evidence>
<evidence type="ECO:0000256" key="2">
    <source>
        <dbReference type="ARBA" id="ARBA00022448"/>
    </source>
</evidence>
<comment type="caution">
    <text evidence="14">The sequence shown here is derived from an EMBL/GenBank/DDBJ whole genome shotgun (WGS) entry which is preliminary data.</text>
</comment>
<evidence type="ECO:0000256" key="6">
    <source>
        <dbReference type="ARBA" id="ARBA00022538"/>
    </source>
</evidence>
<gene>
    <name evidence="14" type="ORF">EI547_02795</name>
</gene>
<dbReference type="PANTHER" id="PTHR32507:SF7">
    <property type="entry name" value="K(+)_H(+) ANTIPORTER NHAP2"/>
    <property type="match status" value="1"/>
</dbReference>
<dbReference type="PROSITE" id="PS51202">
    <property type="entry name" value="RCK_C"/>
    <property type="match status" value="1"/>
</dbReference>
<dbReference type="Pfam" id="PF00999">
    <property type="entry name" value="Na_H_Exchanger"/>
    <property type="match status" value="1"/>
</dbReference>
<dbReference type="Gene3D" id="3.30.70.1450">
    <property type="entry name" value="Regulator of K+ conductance, C-terminal domain"/>
    <property type="match status" value="1"/>
</dbReference>
<feature type="transmembrane region" description="Helical" evidence="12">
    <location>
        <begin position="32"/>
        <end position="51"/>
    </location>
</feature>
<feature type="transmembrane region" description="Helical" evidence="12">
    <location>
        <begin position="120"/>
        <end position="139"/>
    </location>
</feature>
<evidence type="ECO:0000256" key="4">
    <source>
        <dbReference type="ARBA" id="ARBA00022475"/>
    </source>
</evidence>
<evidence type="ECO:0000256" key="8">
    <source>
        <dbReference type="ARBA" id="ARBA00022958"/>
    </source>
</evidence>
<dbReference type="Pfam" id="PF03471">
    <property type="entry name" value="CorC_HlyC"/>
    <property type="match status" value="1"/>
</dbReference>
<dbReference type="Gene3D" id="1.20.1530.20">
    <property type="match status" value="1"/>
</dbReference>